<evidence type="ECO:0000313" key="2">
    <source>
        <dbReference type="EMBL" id="KAL2062128.1"/>
    </source>
</evidence>
<organism evidence="2 3">
    <name type="scientific">Oculimacula yallundae</name>
    <dbReference type="NCBI Taxonomy" id="86028"/>
    <lineage>
        <taxon>Eukaryota</taxon>
        <taxon>Fungi</taxon>
        <taxon>Dikarya</taxon>
        <taxon>Ascomycota</taxon>
        <taxon>Pezizomycotina</taxon>
        <taxon>Leotiomycetes</taxon>
        <taxon>Helotiales</taxon>
        <taxon>Ploettnerulaceae</taxon>
        <taxon>Oculimacula</taxon>
    </lineage>
</organism>
<name>A0ABR4BWU9_9HELO</name>
<feature type="region of interest" description="Disordered" evidence="1">
    <location>
        <begin position="1"/>
        <end position="25"/>
    </location>
</feature>
<proteinExistence type="predicted"/>
<accession>A0ABR4BWU9</accession>
<dbReference type="Proteomes" id="UP001595075">
    <property type="component" value="Unassembled WGS sequence"/>
</dbReference>
<gene>
    <name evidence="2" type="ORF">VTL71DRAFT_6394</name>
</gene>
<dbReference type="EMBL" id="JAZHXI010000017">
    <property type="protein sequence ID" value="KAL2062128.1"/>
    <property type="molecule type" value="Genomic_DNA"/>
</dbReference>
<comment type="caution">
    <text evidence="2">The sequence shown here is derived from an EMBL/GenBank/DDBJ whole genome shotgun (WGS) entry which is preliminary data.</text>
</comment>
<keyword evidence="3" id="KW-1185">Reference proteome</keyword>
<protein>
    <submittedName>
        <fullName evidence="2">Uncharacterized protein</fullName>
    </submittedName>
</protein>
<evidence type="ECO:0000256" key="1">
    <source>
        <dbReference type="SAM" id="MobiDB-lite"/>
    </source>
</evidence>
<reference evidence="2 3" key="1">
    <citation type="journal article" date="2024" name="Commun. Biol.">
        <title>Comparative genomic analysis of thermophilic fungi reveals convergent evolutionary adaptations and gene losses.</title>
        <authorList>
            <person name="Steindorff A.S."/>
            <person name="Aguilar-Pontes M.V."/>
            <person name="Robinson A.J."/>
            <person name="Andreopoulos B."/>
            <person name="LaButti K."/>
            <person name="Kuo A."/>
            <person name="Mondo S."/>
            <person name="Riley R."/>
            <person name="Otillar R."/>
            <person name="Haridas S."/>
            <person name="Lipzen A."/>
            <person name="Grimwood J."/>
            <person name="Schmutz J."/>
            <person name="Clum A."/>
            <person name="Reid I.D."/>
            <person name="Moisan M.C."/>
            <person name="Butler G."/>
            <person name="Nguyen T.T.M."/>
            <person name="Dewar K."/>
            <person name="Conant G."/>
            <person name="Drula E."/>
            <person name="Henrissat B."/>
            <person name="Hansel C."/>
            <person name="Singer S."/>
            <person name="Hutchinson M.I."/>
            <person name="de Vries R.P."/>
            <person name="Natvig D.O."/>
            <person name="Powell A.J."/>
            <person name="Tsang A."/>
            <person name="Grigoriev I.V."/>
        </authorList>
    </citation>
    <scope>NUCLEOTIDE SEQUENCE [LARGE SCALE GENOMIC DNA]</scope>
    <source>
        <strain evidence="2 3">CBS 494.80</strain>
    </source>
</reference>
<evidence type="ECO:0000313" key="3">
    <source>
        <dbReference type="Proteomes" id="UP001595075"/>
    </source>
</evidence>
<sequence>MNKKTEEMGVLPGWSSPPELQMTKSKKPTFPSLLCKSECHQTPALGVFCLPEPNLVQSSEQSSLKFILCSRGRDIRRQTLISQSATAMGESQGRCWTSQQV</sequence>